<dbReference type="InterPro" id="IPR035439">
    <property type="entry name" value="UPF0145_dom_sf"/>
</dbReference>
<dbReference type="Proteomes" id="UP000244792">
    <property type="component" value="Chromosome"/>
</dbReference>
<keyword evidence="4" id="KW-1185">Reference proteome</keyword>
<dbReference type="EMBL" id="CP020921">
    <property type="protein sequence ID" value="AWB09596.1"/>
    <property type="molecule type" value="Genomic_DNA"/>
</dbReference>
<evidence type="ECO:0000256" key="2">
    <source>
        <dbReference type="HAMAP-Rule" id="MF_00338"/>
    </source>
</evidence>
<dbReference type="AlphaFoldDB" id="A0A2R4VYS6"/>
<protein>
    <recommendedName>
        <fullName evidence="2">UPF0145 protein TDSAC_0210</fullName>
    </recommendedName>
</protein>
<evidence type="ECO:0000256" key="1">
    <source>
        <dbReference type="ARBA" id="ARBA00010751"/>
    </source>
</evidence>
<dbReference type="InterPro" id="IPR002765">
    <property type="entry name" value="UPF0145_YbjQ-like"/>
</dbReference>
<dbReference type="SUPFAM" id="SSF117782">
    <property type="entry name" value="YbjQ-like"/>
    <property type="match status" value="1"/>
</dbReference>
<dbReference type="PANTHER" id="PTHR34068">
    <property type="entry name" value="UPF0145 PROTEIN YBJQ"/>
    <property type="match status" value="1"/>
</dbReference>
<comment type="similarity">
    <text evidence="1 2">Belongs to the UPF0145 family.</text>
</comment>
<gene>
    <name evidence="3" type="ORF">TDSAC_0210</name>
</gene>
<dbReference type="HAMAP" id="MF_00338">
    <property type="entry name" value="UPF0145"/>
    <property type="match status" value="1"/>
</dbReference>
<name>A0A2R4VYS6_THEAF</name>
<dbReference type="Gene3D" id="3.30.110.70">
    <property type="entry name" value="Hypothetical protein apc22750. Chain B"/>
    <property type="match status" value="1"/>
</dbReference>
<proteinExistence type="inferred from homology"/>
<evidence type="ECO:0000313" key="3">
    <source>
        <dbReference type="EMBL" id="AWB09596.1"/>
    </source>
</evidence>
<dbReference type="Pfam" id="PF01906">
    <property type="entry name" value="YbjQ_1"/>
    <property type="match status" value="1"/>
</dbReference>
<reference evidence="3 4" key="1">
    <citation type="submission" date="2017-04" db="EMBL/GenBank/DDBJ databases">
        <title>Genomic insights into metabolism of Thermodesulfobium acidiphilum.</title>
        <authorList>
            <person name="Toshchakov S.V."/>
            <person name="Frolov E.N."/>
            <person name="Kublanov I.V."/>
            <person name="Samarov N.I."/>
            <person name="Novikov A."/>
            <person name="Lebedinsky A.V."/>
            <person name="Bonch-Osmolovskaya E.A."/>
            <person name="Chernyh N.A."/>
        </authorList>
    </citation>
    <scope>NUCLEOTIDE SEQUENCE [LARGE SCALE GENOMIC DNA]</scope>
    <source>
        <strain evidence="3 4">3127-1</strain>
    </source>
</reference>
<accession>A0A2R4VYS6</accession>
<dbReference type="KEGG" id="taci:TDSAC_0210"/>
<sequence>MKEILITTELDPQGYLIKERFGVVFGVSVFSRNVLGNFFGSIRAIFGGEQSGYAKMIMKNRDNAIEKLVENARNLGANAVIGVRFDSNEFDSGKGQSMNEVVVYGTAVILEKK</sequence>
<evidence type="ECO:0000313" key="4">
    <source>
        <dbReference type="Proteomes" id="UP000244792"/>
    </source>
</evidence>
<organism evidence="3 4">
    <name type="scientific">Thermodesulfobium acidiphilum</name>
    <dbReference type="NCBI Taxonomy" id="1794699"/>
    <lineage>
        <taxon>Bacteria</taxon>
        <taxon>Pseudomonadati</taxon>
        <taxon>Thermodesulfobiota</taxon>
        <taxon>Thermodesulfobiia</taxon>
        <taxon>Thermodesulfobiales</taxon>
        <taxon>Thermodesulfobiaceae</taxon>
        <taxon>Thermodesulfobium</taxon>
    </lineage>
</organism>